<dbReference type="Proteomes" id="UP000265520">
    <property type="component" value="Unassembled WGS sequence"/>
</dbReference>
<sequence>KCCPVKLAGRDQAITSEQEPESSSLQRQKATESIRNLKVPGFSEQQATLLAGRLAGRACSVLENKVAV</sequence>
<protein>
    <submittedName>
        <fullName evidence="1">Uncharacterized protein</fullName>
    </submittedName>
</protein>
<keyword evidence="2" id="KW-1185">Reference proteome</keyword>
<name>A0A392QYU9_9FABA</name>
<accession>A0A392QYU9</accession>
<dbReference type="EMBL" id="LXQA010170007">
    <property type="protein sequence ID" value="MCI29064.1"/>
    <property type="molecule type" value="Genomic_DNA"/>
</dbReference>
<feature type="non-terminal residue" evidence="1">
    <location>
        <position position="1"/>
    </location>
</feature>
<dbReference type="AlphaFoldDB" id="A0A392QYU9"/>
<reference evidence="1 2" key="1">
    <citation type="journal article" date="2018" name="Front. Plant Sci.">
        <title>Red Clover (Trifolium pratense) and Zigzag Clover (T. medium) - A Picture of Genomic Similarities and Differences.</title>
        <authorList>
            <person name="Dluhosova J."/>
            <person name="Istvanek J."/>
            <person name="Nedelnik J."/>
            <person name="Repkova J."/>
        </authorList>
    </citation>
    <scope>NUCLEOTIDE SEQUENCE [LARGE SCALE GENOMIC DNA]</scope>
    <source>
        <strain evidence="2">cv. 10/8</strain>
        <tissue evidence="1">Leaf</tissue>
    </source>
</reference>
<comment type="caution">
    <text evidence="1">The sequence shown here is derived from an EMBL/GenBank/DDBJ whole genome shotgun (WGS) entry which is preliminary data.</text>
</comment>
<organism evidence="1 2">
    <name type="scientific">Trifolium medium</name>
    <dbReference type="NCBI Taxonomy" id="97028"/>
    <lineage>
        <taxon>Eukaryota</taxon>
        <taxon>Viridiplantae</taxon>
        <taxon>Streptophyta</taxon>
        <taxon>Embryophyta</taxon>
        <taxon>Tracheophyta</taxon>
        <taxon>Spermatophyta</taxon>
        <taxon>Magnoliopsida</taxon>
        <taxon>eudicotyledons</taxon>
        <taxon>Gunneridae</taxon>
        <taxon>Pentapetalae</taxon>
        <taxon>rosids</taxon>
        <taxon>fabids</taxon>
        <taxon>Fabales</taxon>
        <taxon>Fabaceae</taxon>
        <taxon>Papilionoideae</taxon>
        <taxon>50 kb inversion clade</taxon>
        <taxon>NPAAA clade</taxon>
        <taxon>Hologalegina</taxon>
        <taxon>IRL clade</taxon>
        <taxon>Trifolieae</taxon>
        <taxon>Trifolium</taxon>
    </lineage>
</organism>
<evidence type="ECO:0000313" key="2">
    <source>
        <dbReference type="Proteomes" id="UP000265520"/>
    </source>
</evidence>
<evidence type="ECO:0000313" key="1">
    <source>
        <dbReference type="EMBL" id="MCI29064.1"/>
    </source>
</evidence>
<proteinExistence type="predicted"/>